<sequence>MGITAEIQKGHTYYRCTKKSRSVKCSQSYVREEVTNERLSSLLQKFSLRPDWAAGMMKMLEKEKSEAAQSSTAFAQEAGERIRAIQTKLQRLLDGYLEQDIEREIYRTEKAKLLSEKKSLEEQMARIEQKQTGWLEPMAEWIKEAENLPKIAQENDLFAKKVIAKEIFGSNLVLAGGEARAFGAQDDANAPQNQWAAVAAAHQMALKKPLSFIIVGDSGLEPETFSACLPKFLDRGRCRDCHPAG</sequence>
<evidence type="ECO:0000256" key="1">
    <source>
        <dbReference type="SAM" id="Coils"/>
    </source>
</evidence>
<evidence type="ECO:0000313" key="2">
    <source>
        <dbReference type="EMBL" id="PIZ71722.1"/>
    </source>
</evidence>
<name>A0A2M7UKP7_9BACT</name>
<gene>
    <name evidence="2" type="ORF">COY11_00955</name>
</gene>
<dbReference type="AlphaFoldDB" id="A0A2M7UKP7"/>
<feature type="coiled-coil region" evidence="1">
    <location>
        <begin position="103"/>
        <end position="130"/>
    </location>
</feature>
<evidence type="ECO:0000313" key="3">
    <source>
        <dbReference type="Proteomes" id="UP000229805"/>
    </source>
</evidence>
<protein>
    <recommendedName>
        <fullName evidence="4">Recombinase zinc beta ribbon domain-containing protein</fullName>
    </recommendedName>
</protein>
<proteinExistence type="predicted"/>
<evidence type="ECO:0008006" key="4">
    <source>
        <dbReference type="Google" id="ProtNLM"/>
    </source>
</evidence>
<comment type="caution">
    <text evidence="2">The sequence shown here is derived from an EMBL/GenBank/DDBJ whole genome shotgun (WGS) entry which is preliminary data.</text>
</comment>
<keyword evidence="1" id="KW-0175">Coiled coil</keyword>
<dbReference type="Proteomes" id="UP000229805">
    <property type="component" value="Unassembled WGS sequence"/>
</dbReference>
<dbReference type="EMBL" id="PFOG01000042">
    <property type="protein sequence ID" value="PIZ71722.1"/>
    <property type="molecule type" value="Genomic_DNA"/>
</dbReference>
<accession>A0A2M7UKP7</accession>
<reference evidence="3" key="1">
    <citation type="submission" date="2017-09" db="EMBL/GenBank/DDBJ databases">
        <title>Depth-based differentiation of microbial function through sediment-hosted aquifers and enrichment of novel symbionts in the deep terrestrial subsurface.</title>
        <authorList>
            <person name="Probst A.J."/>
            <person name="Ladd B."/>
            <person name="Jarett J.K."/>
            <person name="Geller-Mcgrath D.E."/>
            <person name="Sieber C.M.K."/>
            <person name="Emerson J.B."/>
            <person name="Anantharaman K."/>
            <person name="Thomas B.C."/>
            <person name="Malmstrom R."/>
            <person name="Stieglmeier M."/>
            <person name="Klingl A."/>
            <person name="Woyke T."/>
            <person name="Ryan C.M."/>
            <person name="Banfield J.F."/>
        </authorList>
    </citation>
    <scope>NUCLEOTIDE SEQUENCE [LARGE SCALE GENOMIC DNA]</scope>
</reference>
<feature type="non-terminal residue" evidence="2">
    <location>
        <position position="245"/>
    </location>
</feature>
<organism evidence="2 3">
    <name type="scientific">Candidatus Portnoybacteria bacterium CG_4_10_14_0_2_um_filter_44_20</name>
    <dbReference type="NCBI Taxonomy" id="1974799"/>
    <lineage>
        <taxon>Bacteria</taxon>
        <taxon>Candidatus Portnoyibacteriota</taxon>
    </lineage>
</organism>